<keyword evidence="2" id="KW-1185">Reference proteome</keyword>
<organism evidence="1 2">
    <name type="scientific">Fodinibius salipaludis</name>
    <dbReference type="NCBI Taxonomy" id="2032627"/>
    <lineage>
        <taxon>Bacteria</taxon>
        <taxon>Pseudomonadati</taxon>
        <taxon>Balneolota</taxon>
        <taxon>Balneolia</taxon>
        <taxon>Balneolales</taxon>
        <taxon>Balneolaceae</taxon>
        <taxon>Fodinibius</taxon>
    </lineage>
</organism>
<evidence type="ECO:0000313" key="2">
    <source>
        <dbReference type="Proteomes" id="UP000218831"/>
    </source>
</evidence>
<evidence type="ECO:0000313" key="1">
    <source>
        <dbReference type="EMBL" id="PAU94775.1"/>
    </source>
</evidence>
<reference evidence="1 2" key="1">
    <citation type="submission" date="2017-08" db="EMBL/GenBank/DDBJ databases">
        <title>Aliifodinibius alkalisoli sp. nov., isolated from saline alkaline soil.</title>
        <authorList>
            <person name="Liu D."/>
            <person name="Zhang G."/>
        </authorList>
    </citation>
    <scope>NUCLEOTIDE SEQUENCE [LARGE SCALE GENOMIC DNA]</scope>
    <source>
        <strain evidence="1 2">WN023</strain>
    </source>
</reference>
<dbReference type="RefSeq" id="WP_095605641.1">
    <property type="nucleotide sequence ID" value="NZ_NSKE01000003.1"/>
</dbReference>
<comment type="caution">
    <text evidence="1">The sequence shown here is derived from an EMBL/GenBank/DDBJ whole genome shotgun (WGS) entry which is preliminary data.</text>
</comment>
<dbReference type="InterPro" id="IPR047677">
    <property type="entry name" value="GDCCVxC"/>
</dbReference>
<dbReference type="OrthoDB" id="332228at2"/>
<protein>
    <submittedName>
        <fullName evidence="1">Uncharacterized protein</fullName>
    </submittedName>
</protein>
<dbReference type="NCBIfam" id="NF041374">
    <property type="entry name" value="GDCCVxC"/>
    <property type="match status" value="1"/>
</dbReference>
<sequence length="69" mass="7701">MSEVPLTSTVTCPNCGKKTEETMPEDSCQYFWECPHCGEVLKAKQEDCCVFCSYGDTACPPVQQDQHCC</sequence>
<gene>
    <name evidence="1" type="ORF">CK503_04685</name>
</gene>
<name>A0A2A2GD45_9BACT</name>
<dbReference type="Proteomes" id="UP000218831">
    <property type="component" value="Unassembled WGS sequence"/>
</dbReference>
<dbReference type="EMBL" id="NSKE01000003">
    <property type="protein sequence ID" value="PAU94775.1"/>
    <property type="molecule type" value="Genomic_DNA"/>
</dbReference>
<proteinExistence type="predicted"/>
<dbReference type="AlphaFoldDB" id="A0A2A2GD45"/>
<accession>A0A2A2GD45</accession>